<evidence type="ECO:0008006" key="3">
    <source>
        <dbReference type="Google" id="ProtNLM"/>
    </source>
</evidence>
<dbReference type="RefSeq" id="WP_345162466.1">
    <property type="nucleotide sequence ID" value="NZ_BAABGX010000001.1"/>
</dbReference>
<evidence type="ECO:0000313" key="1">
    <source>
        <dbReference type="EMBL" id="GAA4298814.1"/>
    </source>
</evidence>
<protein>
    <recommendedName>
        <fullName evidence="3">SpoIIAA-like</fullName>
    </recommendedName>
</protein>
<dbReference type="Proteomes" id="UP001501844">
    <property type="component" value="Unassembled WGS sequence"/>
</dbReference>
<gene>
    <name evidence="1" type="ORF">GCM10023183_07400</name>
</gene>
<keyword evidence="2" id="KW-1185">Reference proteome</keyword>
<sequence length="140" mass="16612">MLTFETDFYQVSLDDTNQVAILFWKREVTLPEFQEGSLALREVIKQYQLNKWLVNSTHKGLLSPEAEDWLTATIFDNAGDKFLMHQVAYVMTEEKYQEMVQDYSLLRASHKKLPLEIHYFTSQDEALHWMVHEHTTFSHQ</sequence>
<reference evidence="2" key="1">
    <citation type="journal article" date="2019" name="Int. J. Syst. Evol. Microbiol.">
        <title>The Global Catalogue of Microorganisms (GCM) 10K type strain sequencing project: providing services to taxonomists for standard genome sequencing and annotation.</title>
        <authorList>
            <consortium name="The Broad Institute Genomics Platform"/>
            <consortium name="The Broad Institute Genome Sequencing Center for Infectious Disease"/>
            <person name="Wu L."/>
            <person name="Ma J."/>
        </authorList>
    </citation>
    <scope>NUCLEOTIDE SEQUENCE [LARGE SCALE GENOMIC DNA]</scope>
    <source>
        <strain evidence="2">JCM 17917</strain>
    </source>
</reference>
<dbReference type="EMBL" id="BAABGX010000001">
    <property type="protein sequence ID" value="GAA4298814.1"/>
    <property type="molecule type" value="Genomic_DNA"/>
</dbReference>
<evidence type="ECO:0000313" key="2">
    <source>
        <dbReference type="Proteomes" id="UP001501844"/>
    </source>
</evidence>
<name>A0ABP8FA78_9BACT</name>
<accession>A0ABP8FA78</accession>
<comment type="caution">
    <text evidence="1">The sequence shown here is derived from an EMBL/GenBank/DDBJ whole genome shotgun (WGS) entry which is preliminary data.</text>
</comment>
<proteinExistence type="predicted"/>
<organism evidence="1 2">
    <name type="scientific">Nibribacter koreensis</name>
    <dbReference type="NCBI Taxonomy" id="1084519"/>
    <lineage>
        <taxon>Bacteria</taxon>
        <taxon>Pseudomonadati</taxon>
        <taxon>Bacteroidota</taxon>
        <taxon>Cytophagia</taxon>
        <taxon>Cytophagales</taxon>
        <taxon>Hymenobacteraceae</taxon>
        <taxon>Nibribacter</taxon>
    </lineage>
</organism>